<feature type="domain" description="J" evidence="5">
    <location>
        <begin position="3"/>
        <end position="66"/>
    </location>
</feature>
<evidence type="ECO:0000259" key="5">
    <source>
        <dbReference type="PROSITE" id="PS50076"/>
    </source>
</evidence>
<proteinExistence type="inferred from homology"/>
<dbReference type="CDD" id="cd06257">
    <property type="entry name" value="DnaJ"/>
    <property type="match status" value="1"/>
</dbReference>
<dbReference type="PROSITE" id="PS50076">
    <property type="entry name" value="DNAJ_2"/>
    <property type="match status" value="1"/>
</dbReference>
<keyword evidence="4" id="KW-0408">Iron</keyword>
<protein>
    <submittedName>
        <fullName evidence="7">Putative CSL-type zinc finger domain-containing protein</fullName>
    </submittedName>
</protein>
<dbReference type="SMART" id="SM00271">
    <property type="entry name" value="DnaJ"/>
    <property type="match status" value="1"/>
</dbReference>
<dbReference type="Pfam" id="PF05207">
    <property type="entry name" value="Zn_ribbon_CSL"/>
    <property type="match status" value="1"/>
</dbReference>
<comment type="similarity">
    <text evidence="1">Belongs to the DPH4 family.</text>
</comment>
<evidence type="ECO:0000256" key="2">
    <source>
        <dbReference type="ARBA" id="ARBA00022723"/>
    </source>
</evidence>
<dbReference type="InterPro" id="IPR007872">
    <property type="entry name" value="DPH_MB_dom"/>
</dbReference>
<dbReference type="EMBL" id="JTDY01001386">
    <property type="protein sequence ID" value="KOB74012.1"/>
    <property type="molecule type" value="Genomic_DNA"/>
</dbReference>
<dbReference type="AlphaFoldDB" id="A0A0L7LEX0"/>
<dbReference type="InterPro" id="IPR036869">
    <property type="entry name" value="J_dom_sf"/>
</dbReference>
<dbReference type="SUPFAM" id="SSF46565">
    <property type="entry name" value="Chaperone J-domain"/>
    <property type="match status" value="1"/>
</dbReference>
<feature type="domain" description="DPH-type MB" evidence="6">
    <location>
        <begin position="76"/>
        <end position="130"/>
    </location>
</feature>
<dbReference type="InterPro" id="IPR001623">
    <property type="entry name" value="DnaJ_domain"/>
</dbReference>
<accession>A0A0L7LEX0</accession>
<dbReference type="GO" id="GO:0001671">
    <property type="term" value="F:ATPase activator activity"/>
    <property type="evidence" value="ECO:0007669"/>
    <property type="project" value="TreeGrafter"/>
</dbReference>
<dbReference type="Gene3D" id="3.10.660.10">
    <property type="entry name" value="DPH Zinc finger"/>
    <property type="match status" value="1"/>
</dbReference>
<keyword evidence="8" id="KW-1185">Reference proteome</keyword>
<keyword evidence="2" id="KW-0479">Metal-binding</keyword>
<evidence type="ECO:0000313" key="7">
    <source>
        <dbReference type="EMBL" id="KOB74012.1"/>
    </source>
</evidence>
<evidence type="ECO:0000259" key="6">
    <source>
        <dbReference type="PROSITE" id="PS51074"/>
    </source>
</evidence>
<comment type="caution">
    <text evidence="7">The sequence shown here is derived from an EMBL/GenBank/DDBJ whole genome shotgun (WGS) entry which is preliminary data.</text>
</comment>
<evidence type="ECO:0000313" key="8">
    <source>
        <dbReference type="Proteomes" id="UP000037510"/>
    </source>
</evidence>
<gene>
    <name evidence="7" type="ORF">OBRU01_09757</name>
</gene>
<dbReference type="Pfam" id="PF00226">
    <property type="entry name" value="DnaJ"/>
    <property type="match status" value="1"/>
</dbReference>
<dbReference type="PANTHER" id="PTHR45255">
    <property type="entry name" value="DNAJ HOMOLOG SUBFAMILY C MEMBER 24"/>
    <property type="match status" value="1"/>
</dbReference>
<name>A0A0L7LEX0_OPEBR</name>
<dbReference type="InterPro" id="IPR036671">
    <property type="entry name" value="DPH_MB_sf"/>
</dbReference>
<dbReference type="Proteomes" id="UP000037510">
    <property type="component" value="Unassembled WGS sequence"/>
</dbReference>
<evidence type="ECO:0000256" key="3">
    <source>
        <dbReference type="ARBA" id="ARBA00022833"/>
    </source>
</evidence>
<reference evidence="7 8" key="1">
    <citation type="journal article" date="2015" name="Genome Biol. Evol.">
        <title>The genome of winter moth (Operophtera brumata) provides a genomic perspective on sexual dimorphism and phenology.</title>
        <authorList>
            <person name="Derks M.F."/>
            <person name="Smit S."/>
            <person name="Salis L."/>
            <person name="Schijlen E."/>
            <person name="Bossers A."/>
            <person name="Mateman C."/>
            <person name="Pijl A.S."/>
            <person name="de Ridder D."/>
            <person name="Groenen M.A."/>
            <person name="Visser M.E."/>
            <person name="Megens H.J."/>
        </authorList>
    </citation>
    <scope>NUCLEOTIDE SEQUENCE [LARGE SCALE GENOMIC DNA]</scope>
    <source>
        <strain evidence="7">WM2013NL</strain>
        <tissue evidence="7">Head and thorax</tissue>
    </source>
</reference>
<dbReference type="SUPFAM" id="SSF144217">
    <property type="entry name" value="CSL zinc finger"/>
    <property type="match status" value="1"/>
</dbReference>
<dbReference type="PROSITE" id="PS51074">
    <property type="entry name" value="DPH_MB"/>
    <property type="match status" value="1"/>
</dbReference>
<keyword evidence="3" id="KW-0862">Zinc</keyword>
<dbReference type="PANTHER" id="PTHR45255:SF1">
    <property type="entry name" value="DNAJ HOMOLOG SUBFAMILY C MEMBER 24"/>
    <property type="match status" value="1"/>
</dbReference>
<dbReference type="Gene3D" id="1.10.287.110">
    <property type="entry name" value="DnaJ domain"/>
    <property type="match status" value="1"/>
</dbReference>
<dbReference type="GO" id="GO:0008198">
    <property type="term" value="F:ferrous iron binding"/>
    <property type="evidence" value="ECO:0007669"/>
    <property type="project" value="TreeGrafter"/>
</dbReference>
<organism evidence="7 8">
    <name type="scientific">Operophtera brumata</name>
    <name type="common">Winter moth</name>
    <name type="synonym">Phalaena brumata</name>
    <dbReference type="NCBI Taxonomy" id="104452"/>
    <lineage>
        <taxon>Eukaryota</taxon>
        <taxon>Metazoa</taxon>
        <taxon>Ecdysozoa</taxon>
        <taxon>Arthropoda</taxon>
        <taxon>Hexapoda</taxon>
        <taxon>Insecta</taxon>
        <taxon>Pterygota</taxon>
        <taxon>Neoptera</taxon>
        <taxon>Endopterygota</taxon>
        <taxon>Lepidoptera</taxon>
        <taxon>Glossata</taxon>
        <taxon>Ditrysia</taxon>
        <taxon>Geometroidea</taxon>
        <taxon>Geometridae</taxon>
        <taxon>Larentiinae</taxon>
        <taxon>Operophtera</taxon>
    </lineage>
</organism>
<dbReference type="STRING" id="104452.A0A0L7LEX0"/>
<evidence type="ECO:0000256" key="1">
    <source>
        <dbReference type="ARBA" id="ARBA00006169"/>
    </source>
</evidence>
<sequence length="130" mass="14976">MGDYYTVLQCDKTASAEELKRSYQRLLLSSHPDKNDDDSDEKFLLIQKAWSVLREPESRKQYDATLTCQEHTEVLLYDTVSLSDMTLASEDIYTYSCRCGGTYKLENSEAIQKNIYIGCDECSFSILVKR</sequence>
<evidence type="ECO:0000256" key="4">
    <source>
        <dbReference type="ARBA" id="ARBA00023004"/>
    </source>
</evidence>
<dbReference type="PRINTS" id="PR00625">
    <property type="entry name" value="JDOMAIN"/>
</dbReference>